<organism evidence="1 2">
    <name type="scientific">Penicillium chrysogenum</name>
    <name type="common">Penicillium notatum</name>
    <dbReference type="NCBI Taxonomy" id="5076"/>
    <lineage>
        <taxon>Eukaryota</taxon>
        <taxon>Fungi</taxon>
        <taxon>Dikarya</taxon>
        <taxon>Ascomycota</taxon>
        <taxon>Pezizomycotina</taxon>
        <taxon>Eurotiomycetes</taxon>
        <taxon>Eurotiomycetidae</taxon>
        <taxon>Eurotiales</taxon>
        <taxon>Aspergillaceae</taxon>
        <taxon>Penicillium</taxon>
        <taxon>Penicillium chrysogenum species complex</taxon>
    </lineage>
</organism>
<comment type="caution">
    <text evidence="1">The sequence shown here is derived from an EMBL/GenBank/DDBJ whole genome shotgun (WGS) entry which is preliminary data.</text>
</comment>
<dbReference type="EMBL" id="JAPVEB010000001">
    <property type="protein sequence ID" value="KAJ5283635.1"/>
    <property type="molecule type" value="Genomic_DNA"/>
</dbReference>
<evidence type="ECO:0000313" key="1">
    <source>
        <dbReference type="EMBL" id="KAJ5283635.1"/>
    </source>
</evidence>
<gene>
    <name evidence="1" type="ORF">N7505_001615</name>
</gene>
<protein>
    <submittedName>
        <fullName evidence="1">Uncharacterized protein</fullName>
    </submittedName>
</protein>
<accession>A0ABQ8WX75</accession>
<name>A0ABQ8WX75_PENCH</name>
<proteinExistence type="predicted"/>
<sequence>MASKPADPPLTNPWISSDGSPLRGFYWTRIDPKVQPNYWVQRKKVCACRQHSSTQWPVDHAMIEIPPCAFRCPYCTALDTANGRPQPGRVKRHISTAHIRKQRDFYVGLRVSCKCTSKPKEARMLTFAVFVFRLLLIQCCLESQSRGSPVRDPTVRVCTRIVRRSYLASRLKGNIMNNGKLKSQSILEPRTQ</sequence>
<dbReference type="Proteomes" id="UP001220256">
    <property type="component" value="Unassembled WGS sequence"/>
</dbReference>
<evidence type="ECO:0000313" key="2">
    <source>
        <dbReference type="Proteomes" id="UP001220256"/>
    </source>
</evidence>
<keyword evidence="2" id="KW-1185">Reference proteome</keyword>
<reference evidence="1 2" key="1">
    <citation type="journal article" date="2023" name="IMA Fungus">
        <title>Comparative genomic study of the Penicillium genus elucidates a diverse pangenome and 15 lateral gene transfer events.</title>
        <authorList>
            <person name="Petersen C."/>
            <person name="Sorensen T."/>
            <person name="Nielsen M.R."/>
            <person name="Sondergaard T.E."/>
            <person name="Sorensen J.L."/>
            <person name="Fitzpatrick D.A."/>
            <person name="Frisvad J.C."/>
            <person name="Nielsen K.L."/>
        </authorList>
    </citation>
    <scope>NUCLEOTIDE SEQUENCE [LARGE SCALE GENOMIC DNA]</scope>
    <source>
        <strain evidence="1 2">IBT 3361</strain>
    </source>
</reference>